<dbReference type="KEGG" id="mpt:Mpe_A0031"/>
<dbReference type="RefSeq" id="WP_011827632.1">
    <property type="nucleotide sequence ID" value="NC_008825.1"/>
</dbReference>
<dbReference type="Proteomes" id="UP000000366">
    <property type="component" value="Chromosome"/>
</dbReference>
<evidence type="ECO:0000259" key="1">
    <source>
        <dbReference type="PROSITE" id="PS51379"/>
    </source>
</evidence>
<organism evidence="2 3">
    <name type="scientific">Methylibium petroleiphilum (strain ATCC BAA-1232 / LMG 22953 / PM1)</name>
    <dbReference type="NCBI Taxonomy" id="420662"/>
    <lineage>
        <taxon>Bacteria</taxon>
        <taxon>Pseudomonadati</taxon>
        <taxon>Pseudomonadota</taxon>
        <taxon>Betaproteobacteria</taxon>
        <taxon>Burkholderiales</taxon>
        <taxon>Sphaerotilaceae</taxon>
        <taxon>Methylibium</taxon>
    </lineage>
</organism>
<dbReference type="PROSITE" id="PS51379">
    <property type="entry name" value="4FE4S_FER_2"/>
    <property type="match status" value="1"/>
</dbReference>
<protein>
    <recommendedName>
        <fullName evidence="1">4Fe-4S ferredoxin-type domain-containing protein</fullName>
    </recommendedName>
</protein>
<dbReference type="eggNOG" id="ENOG5032YY6">
    <property type="taxonomic scope" value="Bacteria"/>
</dbReference>
<dbReference type="InterPro" id="IPR017896">
    <property type="entry name" value="4Fe4S_Fe-S-bd"/>
</dbReference>
<keyword evidence="3" id="KW-1185">Reference proteome</keyword>
<reference evidence="2 3" key="1">
    <citation type="journal article" date="2007" name="J. Bacteriol.">
        <title>Whole-genome analysis of the methyl tert-butyl ether-degrading beta-proteobacterium Methylibium petroleiphilum PM1.</title>
        <authorList>
            <person name="Kane S.R."/>
            <person name="Chakicherla A.Y."/>
            <person name="Chain P.S.G."/>
            <person name="Schmidt R."/>
            <person name="Shin M.W."/>
            <person name="Legler T.C."/>
            <person name="Scow K.M."/>
            <person name="Larimer F.W."/>
            <person name="Lucas S.M."/>
            <person name="Richardson P.M."/>
            <person name="Hristova K.R."/>
        </authorList>
    </citation>
    <scope>NUCLEOTIDE SEQUENCE [LARGE SCALE GENOMIC DNA]</scope>
    <source>
        <strain evidence="3">ATCC BAA-1232 / LMG 22953 / PM1</strain>
    </source>
</reference>
<dbReference type="AlphaFoldDB" id="A2SBQ4"/>
<gene>
    <name evidence="2" type="ordered locus">Mpe_A0031</name>
</gene>
<sequence length="109" mass="11240">MHAVIQLHIDAPPKPAAGQPCNGCGVCCASEPCPAGVLVSRRTQGACAALLWREAGDGDVGGGLYRCGLVEQPARFLPKAARWLAPALGRWARRSISAGRGCDCSLSVG</sequence>
<evidence type="ECO:0000313" key="2">
    <source>
        <dbReference type="EMBL" id="ABM92993.1"/>
    </source>
</evidence>
<dbReference type="HOGENOM" id="CLU_169510_0_0_4"/>
<dbReference type="EMBL" id="CP000555">
    <property type="protein sequence ID" value="ABM92993.1"/>
    <property type="molecule type" value="Genomic_DNA"/>
</dbReference>
<accession>A2SBQ4</accession>
<name>A2SBQ4_METPP</name>
<dbReference type="STRING" id="420662.Mpe_A0031"/>
<evidence type="ECO:0000313" key="3">
    <source>
        <dbReference type="Proteomes" id="UP000000366"/>
    </source>
</evidence>
<feature type="domain" description="4Fe-4S ferredoxin-type" evidence="1">
    <location>
        <begin position="11"/>
        <end position="43"/>
    </location>
</feature>
<proteinExistence type="predicted"/>